<dbReference type="Pfam" id="PF01230">
    <property type="entry name" value="HIT"/>
    <property type="match status" value="1"/>
</dbReference>
<evidence type="ECO:0000259" key="1">
    <source>
        <dbReference type="PROSITE" id="PS51084"/>
    </source>
</evidence>
<gene>
    <name evidence="2" type="ORF">METZ01_LOCUS83524</name>
</gene>
<evidence type="ECO:0000313" key="2">
    <source>
        <dbReference type="EMBL" id="SVA30670.1"/>
    </source>
</evidence>
<protein>
    <recommendedName>
        <fullName evidence="1">HIT domain-containing protein</fullName>
    </recommendedName>
</protein>
<dbReference type="GO" id="GO:0003824">
    <property type="term" value="F:catalytic activity"/>
    <property type="evidence" value="ECO:0007669"/>
    <property type="project" value="InterPro"/>
</dbReference>
<dbReference type="PRINTS" id="PR00332">
    <property type="entry name" value="HISTRIAD"/>
</dbReference>
<dbReference type="AlphaFoldDB" id="A0A381URG6"/>
<proteinExistence type="predicted"/>
<dbReference type="InterPro" id="IPR001310">
    <property type="entry name" value="Histidine_triad_HIT"/>
</dbReference>
<dbReference type="InterPro" id="IPR019808">
    <property type="entry name" value="Histidine_triad_CS"/>
</dbReference>
<dbReference type="EMBL" id="UINC01006965">
    <property type="protein sequence ID" value="SVA30670.1"/>
    <property type="molecule type" value="Genomic_DNA"/>
</dbReference>
<accession>A0A381URG6</accession>
<dbReference type="CDD" id="cd01277">
    <property type="entry name" value="HINT_subgroup"/>
    <property type="match status" value="1"/>
</dbReference>
<dbReference type="GO" id="GO:0009117">
    <property type="term" value="P:nucleotide metabolic process"/>
    <property type="evidence" value="ECO:0007669"/>
    <property type="project" value="TreeGrafter"/>
</dbReference>
<dbReference type="PROSITE" id="PS51084">
    <property type="entry name" value="HIT_2"/>
    <property type="match status" value="1"/>
</dbReference>
<organism evidence="2">
    <name type="scientific">marine metagenome</name>
    <dbReference type="NCBI Taxonomy" id="408172"/>
    <lineage>
        <taxon>unclassified sequences</taxon>
        <taxon>metagenomes</taxon>
        <taxon>ecological metagenomes</taxon>
    </lineage>
</organism>
<name>A0A381URG6_9ZZZZ</name>
<dbReference type="SUPFAM" id="SSF54197">
    <property type="entry name" value="HIT-like"/>
    <property type="match status" value="1"/>
</dbReference>
<dbReference type="PANTHER" id="PTHR46648">
    <property type="entry name" value="HIT FAMILY PROTEIN 1"/>
    <property type="match status" value="1"/>
</dbReference>
<dbReference type="InterPro" id="IPR036265">
    <property type="entry name" value="HIT-like_sf"/>
</dbReference>
<sequence length="141" mass="15212">MGESDPSIFTLIIQGAIPCHKVYEDDHVFAFLDINPCSVGHTLVVPKEQGATLDGLSDEACAAVGKVLPRISRAVLAASGARDFNVLQNNGEAAFQSVFHVHFHIIPKHDDGSGLAWPFATTQLDPEEGAQLAERIRSHLE</sequence>
<dbReference type="Gene3D" id="3.30.428.10">
    <property type="entry name" value="HIT-like"/>
    <property type="match status" value="1"/>
</dbReference>
<dbReference type="PANTHER" id="PTHR46648:SF1">
    <property type="entry name" value="ADENOSINE 5'-MONOPHOSPHORAMIDASE HNT1"/>
    <property type="match status" value="1"/>
</dbReference>
<dbReference type="InterPro" id="IPR039384">
    <property type="entry name" value="HINT"/>
</dbReference>
<dbReference type="InterPro" id="IPR011146">
    <property type="entry name" value="HIT-like"/>
</dbReference>
<dbReference type="PROSITE" id="PS00892">
    <property type="entry name" value="HIT_1"/>
    <property type="match status" value="1"/>
</dbReference>
<reference evidence="2" key="1">
    <citation type="submission" date="2018-05" db="EMBL/GenBank/DDBJ databases">
        <authorList>
            <person name="Lanie J.A."/>
            <person name="Ng W.-L."/>
            <person name="Kazmierczak K.M."/>
            <person name="Andrzejewski T.M."/>
            <person name="Davidsen T.M."/>
            <person name="Wayne K.J."/>
            <person name="Tettelin H."/>
            <person name="Glass J.I."/>
            <person name="Rusch D."/>
            <person name="Podicherti R."/>
            <person name="Tsui H.-C.T."/>
            <person name="Winkler M.E."/>
        </authorList>
    </citation>
    <scope>NUCLEOTIDE SEQUENCE</scope>
</reference>
<feature type="domain" description="HIT" evidence="1">
    <location>
        <begin position="8"/>
        <end position="115"/>
    </location>
</feature>